<evidence type="ECO:0000313" key="3">
    <source>
        <dbReference type="Proteomes" id="UP000006620"/>
    </source>
</evidence>
<dbReference type="Proteomes" id="UP000006620">
    <property type="component" value="Chromosome"/>
</dbReference>
<dbReference type="EMBL" id="CP002869">
    <property type="protein sequence ID" value="AEI44874.1"/>
    <property type="molecule type" value="Genomic_DNA"/>
</dbReference>
<accession>F8FLV8</accession>
<gene>
    <name evidence="2" type="ordered locus">KNP414_06353</name>
</gene>
<keyword evidence="1" id="KW-1133">Transmembrane helix</keyword>
<dbReference type="RefSeq" id="WP_013920018.1">
    <property type="nucleotide sequence ID" value="NC_015690.1"/>
</dbReference>
<sequence length="194" mass="21206">MENKKHAARRGLWAILFAAAQVLVLAGIALSYYAVGWYGQDIRLRTVPVDPRDIFYGDYVTLSYEISRLDSTFWKEAAPPERGDTVYVVVKQGTDGVAVPMAVYGSKPSLAEGEASLKGIVQYAWNPDFSGEESFSVRYGIERYYVPEGIGKALEERAANLIVRVKAAPWGQVTIGEIEDVVPVPESGAGQQGS</sequence>
<dbReference type="Pfam" id="PF14345">
    <property type="entry name" value="GDYXXLXY"/>
    <property type="match status" value="1"/>
</dbReference>
<keyword evidence="1" id="KW-0472">Membrane</keyword>
<dbReference type="PATRIC" id="fig|1036673.3.peg.5912"/>
<keyword evidence="1" id="KW-0812">Transmembrane</keyword>
<feature type="transmembrane region" description="Helical" evidence="1">
    <location>
        <begin position="12"/>
        <end position="35"/>
    </location>
</feature>
<dbReference type="AlphaFoldDB" id="F8FLV8"/>
<reference evidence="2 3" key="2">
    <citation type="journal article" date="2013" name="Genome Announc.">
        <title>Genome Sequence of Growth-Improving Paenibacillus mucilaginosus Strain KNP414.</title>
        <authorList>
            <person name="Lu J.J."/>
            <person name="Wang J.F."/>
            <person name="Hu X.F."/>
        </authorList>
    </citation>
    <scope>NUCLEOTIDE SEQUENCE [LARGE SCALE GENOMIC DNA]</scope>
    <source>
        <strain evidence="2 3">KNP414</strain>
    </source>
</reference>
<evidence type="ECO:0000313" key="2">
    <source>
        <dbReference type="EMBL" id="AEI44874.1"/>
    </source>
</evidence>
<reference evidence="3" key="1">
    <citation type="submission" date="2011-06" db="EMBL/GenBank/DDBJ databases">
        <title>Complete genome sequence of Paenibacillus mucilaginosus KNP414.</title>
        <authorList>
            <person name="Wang J."/>
            <person name="Hu S."/>
            <person name="Hu X."/>
            <person name="Zhang B."/>
            <person name="Dong D."/>
            <person name="Zhang S."/>
            <person name="Zhao K."/>
            <person name="Wu D."/>
        </authorList>
    </citation>
    <scope>NUCLEOTIDE SEQUENCE [LARGE SCALE GENOMIC DNA]</scope>
    <source>
        <strain evidence="3">KNP414</strain>
    </source>
</reference>
<evidence type="ECO:0000256" key="1">
    <source>
        <dbReference type="SAM" id="Phobius"/>
    </source>
</evidence>
<dbReference type="HOGENOM" id="CLU_112352_0_0_9"/>
<organism evidence="2 3">
    <name type="scientific">Paenibacillus mucilaginosus (strain KNP414)</name>
    <dbReference type="NCBI Taxonomy" id="1036673"/>
    <lineage>
        <taxon>Bacteria</taxon>
        <taxon>Bacillati</taxon>
        <taxon>Bacillota</taxon>
        <taxon>Bacilli</taxon>
        <taxon>Bacillales</taxon>
        <taxon>Paenibacillaceae</taxon>
        <taxon>Paenibacillus</taxon>
    </lineage>
</organism>
<dbReference type="InterPro" id="IPR025833">
    <property type="entry name" value="GDYXXLXY"/>
</dbReference>
<name>F8FLV8_PAEMK</name>
<dbReference type="KEGG" id="pms:KNP414_06353"/>
<protein>
    <submittedName>
        <fullName evidence="2">Conserved hypothetical conserved membrane protein</fullName>
    </submittedName>
</protein>
<proteinExistence type="predicted"/>